<dbReference type="PANTHER" id="PTHR22954:SF3">
    <property type="entry name" value="PROTEIN CBG08539"/>
    <property type="match status" value="1"/>
</dbReference>
<evidence type="ECO:0000313" key="3">
    <source>
        <dbReference type="Proteomes" id="UP000594262"/>
    </source>
</evidence>
<sequence>MAEQNLKRMKRRRTANKNVLTGLLVKAKDGLQKEYDDDLKVELQTLLRTIQEQEATVKALDNDILNLIEDDDELETDLKTSVDFGIDVTTGITKIINFLKKNSIDTLSSSSGSSSGRKATTKLPKLTLQKFNGDSLKWKPFLDSFNIAVGENDELSGVEKMNYLKSLLTEKAEQTISGLALSNENYPIAMKLLEERFGDEQIIISSHMNNLLVLELPKIMNVKDTIGLRILYDTAESQIRSLQAFGLLVKNYGPLLVPVILSKLPDSLKLIISQKSDSDIWDAENILKVLQKEILAREKLNTIGETVSDFGEFAGFHVGGGESRKSSCTFCDGKHKSHNCRTVSNVEARKQIMPMLCLFRERSFIEKLSEKFYMLQMRKETPYILVFWKKD</sequence>
<evidence type="ECO:0000313" key="2">
    <source>
        <dbReference type="EnsemblMetazoa" id="CLYHEMP000217.1"/>
    </source>
</evidence>
<dbReference type="Pfam" id="PF03564">
    <property type="entry name" value="DUF1759"/>
    <property type="match status" value="1"/>
</dbReference>
<dbReference type="InterPro" id="IPR005312">
    <property type="entry name" value="DUF1759"/>
</dbReference>
<dbReference type="EnsemblMetazoa" id="CLYHEMT000217.1">
    <property type="protein sequence ID" value="CLYHEMP000217.1"/>
    <property type="gene ID" value="CLYHEMG000217"/>
</dbReference>
<organism evidence="2 3">
    <name type="scientific">Clytia hemisphaerica</name>
    <dbReference type="NCBI Taxonomy" id="252671"/>
    <lineage>
        <taxon>Eukaryota</taxon>
        <taxon>Metazoa</taxon>
        <taxon>Cnidaria</taxon>
        <taxon>Hydrozoa</taxon>
        <taxon>Hydroidolina</taxon>
        <taxon>Leptothecata</taxon>
        <taxon>Obeliida</taxon>
        <taxon>Clytiidae</taxon>
        <taxon>Clytia</taxon>
    </lineage>
</organism>
<name>A0A7M5TQ78_9CNID</name>
<dbReference type="OrthoDB" id="5978872at2759"/>
<dbReference type="AlphaFoldDB" id="A0A7M5TQ78"/>
<dbReference type="Proteomes" id="UP000594262">
    <property type="component" value="Unplaced"/>
</dbReference>
<protein>
    <submittedName>
        <fullName evidence="2">Uncharacterized protein</fullName>
    </submittedName>
</protein>
<reference evidence="2" key="1">
    <citation type="submission" date="2021-01" db="UniProtKB">
        <authorList>
            <consortium name="EnsemblMetazoa"/>
        </authorList>
    </citation>
    <scope>IDENTIFICATION</scope>
</reference>
<dbReference type="PANTHER" id="PTHR22954">
    <property type="entry name" value="RETROVIRAL PROTEASE-RELATED"/>
    <property type="match status" value="1"/>
</dbReference>
<proteinExistence type="predicted"/>
<accession>A0A7M5TQ78</accession>
<feature type="coiled-coil region" evidence="1">
    <location>
        <begin position="43"/>
        <end position="70"/>
    </location>
</feature>
<keyword evidence="1" id="KW-0175">Coiled coil</keyword>
<keyword evidence="3" id="KW-1185">Reference proteome</keyword>
<evidence type="ECO:0000256" key="1">
    <source>
        <dbReference type="SAM" id="Coils"/>
    </source>
</evidence>